<dbReference type="PANTHER" id="PTHR43065">
    <property type="entry name" value="SENSOR HISTIDINE KINASE"/>
    <property type="match status" value="1"/>
</dbReference>
<dbReference type="SUPFAM" id="SSF55874">
    <property type="entry name" value="ATPase domain of HSP90 chaperone/DNA topoisomerase II/histidine kinase"/>
    <property type="match status" value="1"/>
</dbReference>
<dbReference type="Gene3D" id="3.30.565.10">
    <property type="entry name" value="Histidine kinase-like ATPase, C-terminal domain"/>
    <property type="match status" value="1"/>
</dbReference>
<evidence type="ECO:0000313" key="6">
    <source>
        <dbReference type="EMBL" id="QNO13635.1"/>
    </source>
</evidence>
<dbReference type="InterPro" id="IPR036890">
    <property type="entry name" value="HATPase_C_sf"/>
</dbReference>
<dbReference type="SMART" id="SM00387">
    <property type="entry name" value="HATPase_c"/>
    <property type="match status" value="1"/>
</dbReference>
<dbReference type="EMBL" id="CP058559">
    <property type="protein sequence ID" value="QNO13635.1"/>
    <property type="molecule type" value="Genomic_DNA"/>
</dbReference>
<dbReference type="PROSITE" id="PS50109">
    <property type="entry name" value="HIS_KIN"/>
    <property type="match status" value="1"/>
</dbReference>
<organism evidence="6 7">
    <name type="scientific">Alkalicella caledoniensis</name>
    <dbReference type="NCBI Taxonomy" id="2731377"/>
    <lineage>
        <taxon>Bacteria</taxon>
        <taxon>Bacillati</taxon>
        <taxon>Bacillota</taxon>
        <taxon>Clostridia</taxon>
        <taxon>Eubacteriales</taxon>
        <taxon>Proteinivoracaceae</taxon>
        <taxon>Alkalicella</taxon>
    </lineage>
</organism>
<evidence type="ECO:0000256" key="4">
    <source>
        <dbReference type="ARBA" id="ARBA00023012"/>
    </source>
</evidence>
<dbReference type="AlphaFoldDB" id="A0A7G9W4M3"/>
<keyword evidence="4" id="KW-0902">Two-component regulatory system</keyword>
<evidence type="ECO:0000256" key="1">
    <source>
        <dbReference type="ARBA" id="ARBA00000085"/>
    </source>
</evidence>
<dbReference type="Pfam" id="PF02518">
    <property type="entry name" value="HATPase_c"/>
    <property type="match status" value="1"/>
</dbReference>
<keyword evidence="7" id="KW-1185">Reference proteome</keyword>
<proteinExistence type="predicted"/>
<dbReference type="InterPro" id="IPR003594">
    <property type="entry name" value="HATPase_dom"/>
</dbReference>
<dbReference type="PRINTS" id="PR00344">
    <property type="entry name" value="BCTRLSENSOR"/>
</dbReference>
<dbReference type="InterPro" id="IPR004358">
    <property type="entry name" value="Sig_transdc_His_kin-like_C"/>
</dbReference>
<reference evidence="6 7" key="1">
    <citation type="submission" date="2020-07" db="EMBL/GenBank/DDBJ databases">
        <title>Alkalicella. sp. LB2 genome.</title>
        <authorList>
            <person name="Postec A."/>
            <person name="Quemeneur M."/>
        </authorList>
    </citation>
    <scope>NUCLEOTIDE SEQUENCE [LARGE SCALE GENOMIC DNA]</scope>
    <source>
        <strain evidence="6 7">LB2</strain>
    </source>
</reference>
<keyword evidence="3" id="KW-0808">Transferase</keyword>
<gene>
    <name evidence="6" type="ORF">HYG86_02055</name>
</gene>
<accession>A0A7G9W4M3</accession>
<sequence length="185" mass="21262">MQDISQIILDLVQNSIAADSTKVQIEIKKDILRNLLIITINDNGKGMSQEITKGCTDPFYTTRTTRSVGLGLAFTKMLSEQSGGFFNIDSQENQGTRLNFSFLLNHWDRPPFGKLEDTYISLLILNPNVEFNISISTDEKSFTLKSQDVYENIGESHVSEAWVIEWLREYLRENFYHLLKEEDKS</sequence>
<keyword evidence="3" id="KW-0418">Kinase</keyword>
<evidence type="ECO:0000256" key="2">
    <source>
        <dbReference type="ARBA" id="ARBA00012438"/>
    </source>
</evidence>
<dbReference type="GO" id="GO:0004673">
    <property type="term" value="F:protein histidine kinase activity"/>
    <property type="evidence" value="ECO:0007669"/>
    <property type="project" value="UniProtKB-EC"/>
</dbReference>
<keyword evidence="6" id="KW-0547">Nucleotide-binding</keyword>
<evidence type="ECO:0000259" key="5">
    <source>
        <dbReference type="PROSITE" id="PS50109"/>
    </source>
</evidence>
<keyword evidence="6" id="KW-0067">ATP-binding</keyword>
<feature type="domain" description="Histidine kinase" evidence="5">
    <location>
        <begin position="1"/>
        <end position="106"/>
    </location>
</feature>
<evidence type="ECO:0000313" key="7">
    <source>
        <dbReference type="Proteomes" id="UP000516160"/>
    </source>
</evidence>
<evidence type="ECO:0000256" key="3">
    <source>
        <dbReference type="ARBA" id="ARBA00022777"/>
    </source>
</evidence>
<dbReference type="RefSeq" id="WP_213167303.1">
    <property type="nucleotide sequence ID" value="NZ_CP058559.1"/>
</dbReference>
<protein>
    <recommendedName>
        <fullName evidence="2">histidine kinase</fullName>
        <ecNumber evidence="2">2.7.13.3</ecNumber>
    </recommendedName>
</protein>
<dbReference type="GO" id="GO:0000160">
    <property type="term" value="P:phosphorelay signal transduction system"/>
    <property type="evidence" value="ECO:0007669"/>
    <property type="project" value="UniProtKB-KW"/>
</dbReference>
<comment type="catalytic activity">
    <reaction evidence="1">
        <text>ATP + protein L-histidine = ADP + protein N-phospho-L-histidine.</text>
        <dbReference type="EC" id="2.7.13.3"/>
    </reaction>
</comment>
<dbReference type="GO" id="GO:0005524">
    <property type="term" value="F:ATP binding"/>
    <property type="evidence" value="ECO:0007669"/>
    <property type="project" value="UniProtKB-KW"/>
</dbReference>
<dbReference type="EC" id="2.7.13.3" evidence="2"/>
<name>A0A7G9W4M3_ALKCA</name>
<dbReference type="Proteomes" id="UP000516160">
    <property type="component" value="Chromosome"/>
</dbReference>
<dbReference type="InterPro" id="IPR005467">
    <property type="entry name" value="His_kinase_dom"/>
</dbReference>
<dbReference type="KEGG" id="acae:HYG86_02055"/>